<protein>
    <recommendedName>
        <fullName evidence="5">Alpha/beta hydrolase fold-3 domain-containing protein</fullName>
    </recommendedName>
</protein>
<evidence type="ECO:0000313" key="6">
    <source>
        <dbReference type="EMBL" id="WFD46717.1"/>
    </source>
</evidence>
<evidence type="ECO:0000256" key="3">
    <source>
        <dbReference type="ARBA" id="ARBA00048461"/>
    </source>
</evidence>
<proteinExistence type="predicted"/>
<comment type="catalytic activity">
    <reaction evidence="3">
        <text>a monoacylglycerol + H2O = glycerol + a fatty acid + H(+)</text>
        <dbReference type="Rhea" id="RHEA:15245"/>
        <dbReference type="ChEBI" id="CHEBI:15377"/>
        <dbReference type="ChEBI" id="CHEBI:15378"/>
        <dbReference type="ChEBI" id="CHEBI:17408"/>
        <dbReference type="ChEBI" id="CHEBI:17754"/>
        <dbReference type="ChEBI" id="CHEBI:28868"/>
    </reaction>
</comment>
<dbReference type="PANTHER" id="PTHR48081">
    <property type="entry name" value="AB HYDROLASE SUPERFAMILY PROTEIN C4A8.06C"/>
    <property type="match status" value="1"/>
</dbReference>
<dbReference type="Pfam" id="PF07859">
    <property type="entry name" value="Abhydrolase_3"/>
    <property type="match status" value="1"/>
</dbReference>
<evidence type="ECO:0000256" key="4">
    <source>
        <dbReference type="SAM" id="Phobius"/>
    </source>
</evidence>
<evidence type="ECO:0000256" key="1">
    <source>
        <dbReference type="ARBA" id="ARBA00022801"/>
    </source>
</evidence>
<sequence>MVDKSVQKAVDKAQPAKFSHLHYIVKALIFHAFFLPTTVLVFPLYLLRALLPHYSGKYKNWTWIEALGVFITQRAMRNLIRFRMQPLPPRENGWREMNNILGSFLSLLNLTGPGGFVASPDPVLNQVSQYVRKGRRDRDWFEPPPLDALKGILSIKIDNNQVIDSQEYQGPALVEPKWAKTRIRGYWFMHNGIHSPTPGPKGSQKRSVILYFHGGAAVTFAAGDVFMGQTLCKTISSKAQMDLFSVDYNLAPQAPFPVQIVQALAGYLHLINNYGYHPSQIFFGGDSFGAWLALQLEHYLRTDGKHLIANWDNKAPTASGVPGLLLISPWVCAHDVETPSRGMNGVGHRFDILLLSYGQWGLDAMQVGPKYHDRCPAPLDSPWLSPLCFSKEDFSVIPPSFVCVGSVEALYDEDTQFVTEIQKAGGKVELYVDDGGVHDYGTMSTFSSRFVKTCAAMHTWLNQVQSAM</sequence>
<evidence type="ECO:0000256" key="2">
    <source>
        <dbReference type="ARBA" id="ARBA00047591"/>
    </source>
</evidence>
<dbReference type="InterPro" id="IPR013094">
    <property type="entry name" value="AB_hydrolase_3"/>
</dbReference>
<accession>A0ABY8EMF0</accession>
<dbReference type="InterPro" id="IPR050300">
    <property type="entry name" value="GDXG_lipolytic_enzyme"/>
</dbReference>
<dbReference type="InterPro" id="IPR029058">
    <property type="entry name" value="AB_hydrolase_fold"/>
</dbReference>
<organism evidence="6 7">
    <name type="scientific">Malassezia furfur</name>
    <name type="common">Pityriasis versicolor infection agent</name>
    <name type="synonym">Pityrosporum furfur</name>
    <dbReference type="NCBI Taxonomy" id="55194"/>
    <lineage>
        <taxon>Eukaryota</taxon>
        <taxon>Fungi</taxon>
        <taxon>Dikarya</taxon>
        <taxon>Basidiomycota</taxon>
        <taxon>Ustilaginomycotina</taxon>
        <taxon>Malasseziomycetes</taxon>
        <taxon>Malasseziales</taxon>
        <taxon>Malasseziaceae</taxon>
        <taxon>Malassezia</taxon>
    </lineage>
</organism>
<comment type="catalytic activity">
    <reaction evidence="2">
        <text>a diacylglycerol + H2O = a monoacylglycerol + a fatty acid + H(+)</text>
        <dbReference type="Rhea" id="RHEA:32731"/>
        <dbReference type="ChEBI" id="CHEBI:15377"/>
        <dbReference type="ChEBI" id="CHEBI:15378"/>
        <dbReference type="ChEBI" id="CHEBI:17408"/>
        <dbReference type="ChEBI" id="CHEBI:18035"/>
        <dbReference type="ChEBI" id="CHEBI:28868"/>
    </reaction>
</comment>
<keyword evidence="4" id="KW-0472">Membrane</keyword>
<name>A0ABY8EMF0_MALFU</name>
<dbReference type="EMBL" id="CP046234">
    <property type="protein sequence ID" value="WFD46717.1"/>
    <property type="molecule type" value="Genomic_DNA"/>
</dbReference>
<evidence type="ECO:0000313" key="7">
    <source>
        <dbReference type="Proteomes" id="UP000818624"/>
    </source>
</evidence>
<dbReference type="Gene3D" id="3.40.50.1820">
    <property type="entry name" value="alpha/beta hydrolase"/>
    <property type="match status" value="1"/>
</dbReference>
<reference evidence="6 7" key="1">
    <citation type="journal article" date="2020" name="Elife">
        <title>Loss of centromere function drives karyotype evolution in closely related Malassezia species.</title>
        <authorList>
            <person name="Sankaranarayanan S.R."/>
            <person name="Ianiri G."/>
            <person name="Coelho M.A."/>
            <person name="Reza M.H."/>
            <person name="Thimmappa B.C."/>
            <person name="Ganguly P."/>
            <person name="Vadnala R.N."/>
            <person name="Sun S."/>
            <person name="Siddharthan R."/>
            <person name="Tellgren-Roth C."/>
            <person name="Dawson T.L."/>
            <person name="Heitman J."/>
            <person name="Sanyal K."/>
        </authorList>
    </citation>
    <scope>NUCLEOTIDE SEQUENCE [LARGE SCALE GENOMIC DNA]</scope>
    <source>
        <strain evidence="6">CBS14141</strain>
    </source>
</reference>
<keyword evidence="7" id="KW-1185">Reference proteome</keyword>
<dbReference type="PANTHER" id="PTHR48081:SF26">
    <property type="entry name" value="ALPHA_BETA HYDROLASE FOLD-3 DOMAIN-CONTAINING PROTEIN"/>
    <property type="match status" value="1"/>
</dbReference>
<keyword evidence="4" id="KW-0812">Transmembrane</keyword>
<feature type="domain" description="Alpha/beta hydrolase fold-3" evidence="5">
    <location>
        <begin position="209"/>
        <end position="440"/>
    </location>
</feature>
<keyword evidence="4" id="KW-1133">Transmembrane helix</keyword>
<feature type="transmembrane region" description="Helical" evidence="4">
    <location>
        <begin position="21"/>
        <end position="46"/>
    </location>
</feature>
<dbReference type="SUPFAM" id="SSF53474">
    <property type="entry name" value="alpha/beta-Hydrolases"/>
    <property type="match status" value="1"/>
</dbReference>
<gene>
    <name evidence="6" type="ORF">GLX27_001355</name>
</gene>
<keyword evidence="1" id="KW-0378">Hydrolase</keyword>
<dbReference type="Proteomes" id="UP000818624">
    <property type="component" value="Chromosome 1"/>
</dbReference>
<evidence type="ECO:0000259" key="5">
    <source>
        <dbReference type="Pfam" id="PF07859"/>
    </source>
</evidence>